<sequence length="308" mass="35729">MFDVRWTRLRFKIELLEDSYLPTQKNSALRGGMGAVLISYFCINKGQCKECLMAENCVVQNIMNPKLEVELPFTKNANTSSPGFVIECMDYKNEYKKGDIIQFDLLIFAKTLNYIPQFIFAFDKLGEKGFGKNRAKYRLDGIYNKEDKLIFKDGVFFKENLMILKLSDYILERQKQINNIKIVQFITPFRFMKNNKLVDDIEFKDFIISLQRRISILNALEGRMINNFETDALGEIVEKNIYWTEFKRYSSRQKSAMKLGGIKGRISFSSDINNFKELVIAGELTHIGKNTSFGLGKYVIEEGSDIIE</sequence>
<feature type="domain" description="CRISPR-associated protein Cas6 C-terminal" evidence="1">
    <location>
        <begin position="183"/>
        <end position="298"/>
    </location>
</feature>
<name>I7KAH0_9CLOT</name>
<dbReference type="RefSeq" id="WP_008909997.1">
    <property type="nucleotide sequence ID" value="NZ_CAKP01000154.1"/>
</dbReference>
<dbReference type="Proteomes" id="UP000007652">
    <property type="component" value="Unassembled WGS sequence"/>
</dbReference>
<dbReference type="OrthoDB" id="9787241at2"/>
<keyword evidence="3" id="KW-1185">Reference proteome</keyword>
<evidence type="ECO:0000313" key="3">
    <source>
        <dbReference type="Proteomes" id="UP000007652"/>
    </source>
</evidence>
<dbReference type="eggNOG" id="COG5551">
    <property type="taxonomic scope" value="Bacteria"/>
</dbReference>
<dbReference type="InterPro" id="IPR019267">
    <property type="entry name" value="CRISPR-assoc_Cas6_C"/>
</dbReference>
<accession>I7KAH0</accession>
<evidence type="ECO:0000259" key="1">
    <source>
        <dbReference type="Pfam" id="PF10040"/>
    </source>
</evidence>
<proteinExistence type="predicted"/>
<gene>
    <name evidence="2" type="ORF">CAAU_2674</name>
</gene>
<dbReference type="EMBL" id="CAKP01000154">
    <property type="protein sequence ID" value="CCJ34757.1"/>
    <property type="molecule type" value="Genomic_DNA"/>
</dbReference>
<organism evidence="2 3">
    <name type="scientific">Caloramator australicus RC3</name>
    <dbReference type="NCBI Taxonomy" id="857293"/>
    <lineage>
        <taxon>Bacteria</taxon>
        <taxon>Bacillati</taxon>
        <taxon>Bacillota</taxon>
        <taxon>Clostridia</taxon>
        <taxon>Eubacteriales</taxon>
        <taxon>Clostridiaceae</taxon>
        <taxon>Caloramator</taxon>
    </lineage>
</organism>
<dbReference type="AlphaFoldDB" id="I7KAH0"/>
<reference evidence="2 3" key="1">
    <citation type="journal article" date="2011" name="J. Bacteriol.">
        <title>Draft genome sequence of Caloramator australicus strain RC3T, a thermoanaerobe from the Great Artesian Basin of Australia.</title>
        <authorList>
            <person name="Ogg C.D."/>
            <person name="Patel B.K.C."/>
        </authorList>
    </citation>
    <scope>NUCLEOTIDE SEQUENCE [LARGE SCALE GENOMIC DNA]</scope>
    <source>
        <strain evidence="2 3">RC3</strain>
    </source>
</reference>
<dbReference type="STRING" id="857293.CAAU_2674"/>
<evidence type="ECO:0000313" key="2">
    <source>
        <dbReference type="EMBL" id="CCJ34757.1"/>
    </source>
</evidence>
<dbReference type="Gene3D" id="3.30.70.1900">
    <property type="match status" value="1"/>
</dbReference>
<comment type="caution">
    <text evidence="2">The sequence shown here is derived from an EMBL/GenBank/DDBJ whole genome shotgun (WGS) entry which is preliminary data.</text>
</comment>
<protein>
    <submittedName>
        <fullName evidence="2">CRISPR repeat RNA endoribonuclease Cas6</fullName>
    </submittedName>
</protein>
<dbReference type="Pfam" id="PF10040">
    <property type="entry name" value="CRISPR_Cas6"/>
    <property type="match status" value="1"/>
</dbReference>